<feature type="transmembrane region" description="Helical" evidence="1">
    <location>
        <begin position="6"/>
        <end position="28"/>
    </location>
</feature>
<proteinExistence type="predicted"/>
<feature type="transmembrane region" description="Helical" evidence="1">
    <location>
        <begin position="70"/>
        <end position="90"/>
    </location>
</feature>
<accession>A0A9Y2ING2</accession>
<evidence type="ECO:0000313" key="2">
    <source>
        <dbReference type="EMBL" id="WIX81843.1"/>
    </source>
</evidence>
<keyword evidence="1" id="KW-1133">Transmembrane helix</keyword>
<dbReference type="InterPro" id="IPR021315">
    <property type="entry name" value="Gap/Sap"/>
</dbReference>
<feature type="transmembrane region" description="Helical" evidence="1">
    <location>
        <begin position="188"/>
        <end position="209"/>
    </location>
</feature>
<keyword evidence="3" id="KW-1185">Reference proteome</keyword>
<evidence type="ECO:0000256" key="1">
    <source>
        <dbReference type="SAM" id="Phobius"/>
    </source>
</evidence>
<keyword evidence="1" id="KW-0812">Transmembrane</keyword>
<dbReference type="KEGG" id="acab:QRX50_14330"/>
<name>A0A9Y2ING2_9PSEU</name>
<dbReference type="AlphaFoldDB" id="A0A9Y2ING2"/>
<organism evidence="2 3">
    <name type="scientific">Amycolatopsis carbonis</name>
    <dbReference type="NCBI Taxonomy" id="715471"/>
    <lineage>
        <taxon>Bacteria</taxon>
        <taxon>Bacillati</taxon>
        <taxon>Actinomycetota</taxon>
        <taxon>Actinomycetes</taxon>
        <taxon>Pseudonocardiales</taxon>
        <taxon>Pseudonocardiaceae</taxon>
        <taxon>Amycolatopsis</taxon>
    </lineage>
</organism>
<dbReference type="EMBL" id="CP127294">
    <property type="protein sequence ID" value="WIX81843.1"/>
    <property type="molecule type" value="Genomic_DNA"/>
</dbReference>
<gene>
    <name evidence="2" type="ORF">QRX50_14330</name>
</gene>
<feature type="transmembrane region" description="Helical" evidence="1">
    <location>
        <begin position="139"/>
        <end position="167"/>
    </location>
</feature>
<dbReference type="Proteomes" id="UP001236014">
    <property type="component" value="Chromosome"/>
</dbReference>
<dbReference type="RefSeq" id="WP_285972424.1">
    <property type="nucleotide sequence ID" value="NZ_CP127294.1"/>
</dbReference>
<protein>
    <submittedName>
        <fullName evidence="2">GAP family protein</fullName>
    </submittedName>
</protein>
<dbReference type="Pfam" id="PF11139">
    <property type="entry name" value="SfLAP"/>
    <property type="match status" value="1"/>
</dbReference>
<keyword evidence="1" id="KW-0472">Membrane</keyword>
<sequence>MLSEAVPAAFGAAIYPPALLFMAFLLVNPQPRKRALIFLAGAVIITLGFGFLSVLVLQSSGAESTKHRTVPAWIDLSIGILLVAFALVVYSRPPRGPKAAKKRREFGVIGLLTIGLLMYTPTALYIASLHAIAKAHASLVVTVLSIILVAVIYMLLIEIPIVAHAIWPEATIRWVTAVNAWLAKHGRTIIIVVSAGFGIYLISSGIAHLV</sequence>
<feature type="transmembrane region" description="Helical" evidence="1">
    <location>
        <begin position="35"/>
        <end position="58"/>
    </location>
</feature>
<evidence type="ECO:0000313" key="3">
    <source>
        <dbReference type="Proteomes" id="UP001236014"/>
    </source>
</evidence>
<reference evidence="2 3" key="1">
    <citation type="submission" date="2023-06" db="EMBL/GenBank/DDBJ databases">
        <authorList>
            <person name="Oyuntsetseg B."/>
            <person name="Kim S.B."/>
        </authorList>
    </citation>
    <scope>NUCLEOTIDE SEQUENCE [LARGE SCALE GENOMIC DNA]</scope>
    <source>
        <strain evidence="2 3">2-15</strain>
    </source>
</reference>
<feature type="transmembrane region" description="Helical" evidence="1">
    <location>
        <begin position="111"/>
        <end position="133"/>
    </location>
</feature>